<dbReference type="SUPFAM" id="SSF52087">
    <property type="entry name" value="CRAL/TRIO domain"/>
    <property type="match status" value="1"/>
</dbReference>
<dbReference type="PROSITE" id="PS50866">
    <property type="entry name" value="GOLD"/>
    <property type="match status" value="1"/>
</dbReference>
<dbReference type="RefSeq" id="XP_006821149.1">
    <property type="nucleotide sequence ID" value="XM_006821086.1"/>
</dbReference>
<dbReference type="CDD" id="cd00170">
    <property type="entry name" value="SEC14"/>
    <property type="match status" value="1"/>
</dbReference>
<dbReference type="SUPFAM" id="SSF46938">
    <property type="entry name" value="CRAL/TRIO N-terminal domain"/>
    <property type="match status" value="1"/>
</dbReference>
<sequence length="713" mass="81197">MVQKYTSPVRVYKYSFEIVMAAYQRRFPTCKMIPIFLGSDILSEYESDDGAVHIVERRCRLNVEAPYLLKKIVGVEFIYFIQKNTLNRRERTLKIEAHNESFSSRVIINEHCFYSVHPDNPEWTVFEQDASLDVKSFLGFENMVEKICMKKYGENIKKGKEIILYYVNELNNEGVTHIPSWSETHTEENLPNGMVKGKIALNSPTHSATEELTEDCQLLDNGEVGACGGGGGSSKDNEVRNVDEDYIQRFLGDLNPMQESRLVQLRKWISETLKGKMPHDAILLRFLRARDFNVEKAHEMLARSLSWRKQHQVDKILKTWSPPDLLLQYFSGGWHYLDRDGRPVYILRLGNMDVKGLLKAVGEEGLLRHVLSLIEDGLRRTEEATKATGKPIGAWTFIVDLEGLSMRHLWRPGVKALLRVIEVVEDNYPETMARLLIVRAPRVFPVLWTLISPFIDENTRQKFMIYGGYDYLGKGGLADYIDPVYIPDFLNGECYCSIPEGGLVPKMLYKSLEDLYEPGERRLCSDNIYKSATVVKGTPHEVLVNIEEKDQVITWDFDVLRGDLVFSLLRCRRPISLPKEPTSVVEAVEAAIGGNNIILDKSMVSGVDYSKAESPLVCKAGESIQGTHVARMAGSYILQWKYHSPPHSITSKQHHHHHHKAKVMYYHELLNSRDFRGSMTSLQSCQSGFSSLSLSTSCSNRSLKSLNSSCPSR</sequence>
<proteinExistence type="predicted"/>
<dbReference type="Proteomes" id="UP000694865">
    <property type="component" value="Unplaced"/>
</dbReference>
<dbReference type="SMART" id="SM00516">
    <property type="entry name" value="SEC14"/>
    <property type="match status" value="1"/>
</dbReference>
<evidence type="ECO:0000259" key="4">
    <source>
        <dbReference type="PROSITE" id="PS50904"/>
    </source>
</evidence>
<dbReference type="Pfam" id="PF00650">
    <property type="entry name" value="CRAL_TRIO"/>
    <property type="match status" value="1"/>
</dbReference>
<dbReference type="InterPro" id="IPR036273">
    <property type="entry name" value="CRAL/TRIO_N_dom_sf"/>
</dbReference>
<reference evidence="6" key="1">
    <citation type="submission" date="2025-08" db="UniProtKB">
        <authorList>
            <consortium name="RefSeq"/>
        </authorList>
    </citation>
    <scope>IDENTIFICATION</scope>
    <source>
        <tissue evidence="6">Testes</tissue>
    </source>
</reference>
<accession>A0ABM0MMA8</accession>
<dbReference type="PANTHER" id="PTHR23324:SF66">
    <property type="entry name" value="PROTEIN REAL-TIME"/>
    <property type="match status" value="1"/>
</dbReference>
<protein>
    <submittedName>
        <fullName evidence="6">SEC14-like protein 1-like</fullName>
    </submittedName>
</protein>
<dbReference type="SUPFAM" id="SSF101576">
    <property type="entry name" value="Supernatant protein factor (SPF), C-terminal domain"/>
    <property type="match status" value="1"/>
</dbReference>
<dbReference type="Pfam" id="PF04707">
    <property type="entry name" value="PRELI"/>
    <property type="match status" value="1"/>
</dbReference>
<feature type="domain" description="PRELI/MSF1" evidence="4">
    <location>
        <begin position="3"/>
        <end position="175"/>
    </location>
</feature>
<feature type="region of interest" description="Disordered" evidence="1">
    <location>
        <begin position="692"/>
        <end position="713"/>
    </location>
</feature>
<dbReference type="InterPro" id="IPR036598">
    <property type="entry name" value="GOLD_dom_sf"/>
</dbReference>
<dbReference type="PRINTS" id="PR00180">
    <property type="entry name" value="CRETINALDHBP"/>
</dbReference>
<dbReference type="InterPro" id="IPR001251">
    <property type="entry name" value="CRAL-TRIO_dom"/>
</dbReference>
<evidence type="ECO:0000259" key="2">
    <source>
        <dbReference type="PROSITE" id="PS50191"/>
    </source>
</evidence>
<dbReference type="Gene3D" id="3.40.525.10">
    <property type="entry name" value="CRAL-TRIO lipid binding domain"/>
    <property type="match status" value="1"/>
</dbReference>
<feature type="domain" description="GOLD" evidence="3">
    <location>
        <begin position="525"/>
        <end position="669"/>
    </location>
</feature>
<dbReference type="SMART" id="SM01100">
    <property type="entry name" value="CRAL_TRIO_N"/>
    <property type="match status" value="1"/>
</dbReference>
<gene>
    <name evidence="6" type="primary">LOC100369679</name>
</gene>
<dbReference type="InterPro" id="IPR006797">
    <property type="entry name" value="PRELI/MSF1_dom"/>
</dbReference>
<dbReference type="InterPro" id="IPR011074">
    <property type="entry name" value="CRAL/TRIO_N_dom"/>
</dbReference>
<dbReference type="Pfam" id="PF03765">
    <property type="entry name" value="CRAL_TRIO_N"/>
    <property type="match status" value="1"/>
</dbReference>
<evidence type="ECO:0000256" key="1">
    <source>
        <dbReference type="SAM" id="MobiDB-lite"/>
    </source>
</evidence>
<evidence type="ECO:0000259" key="3">
    <source>
        <dbReference type="PROSITE" id="PS50866"/>
    </source>
</evidence>
<dbReference type="PROSITE" id="PS50904">
    <property type="entry name" value="PRELI_MSF1"/>
    <property type="match status" value="1"/>
</dbReference>
<dbReference type="PROSITE" id="PS50191">
    <property type="entry name" value="CRAL_TRIO"/>
    <property type="match status" value="1"/>
</dbReference>
<feature type="compositionally biased region" description="Low complexity" evidence="1">
    <location>
        <begin position="692"/>
        <end position="706"/>
    </location>
</feature>
<dbReference type="InterPro" id="IPR051064">
    <property type="entry name" value="SEC14/CRAL-TRIO_domain"/>
</dbReference>
<organism evidence="5 6">
    <name type="scientific">Saccoglossus kowalevskii</name>
    <name type="common">Acorn worm</name>
    <dbReference type="NCBI Taxonomy" id="10224"/>
    <lineage>
        <taxon>Eukaryota</taxon>
        <taxon>Metazoa</taxon>
        <taxon>Hemichordata</taxon>
        <taxon>Enteropneusta</taxon>
        <taxon>Harrimaniidae</taxon>
        <taxon>Saccoglossus</taxon>
    </lineage>
</organism>
<dbReference type="InterPro" id="IPR036865">
    <property type="entry name" value="CRAL-TRIO_dom_sf"/>
</dbReference>
<dbReference type="InterPro" id="IPR009038">
    <property type="entry name" value="GOLD_dom"/>
</dbReference>
<evidence type="ECO:0000313" key="6">
    <source>
        <dbReference type="RefSeq" id="XP_006821149.1"/>
    </source>
</evidence>
<name>A0ABM0MMA8_SACKO</name>
<dbReference type="PANTHER" id="PTHR23324">
    <property type="entry name" value="SEC14 RELATED PROTEIN"/>
    <property type="match status" value="1"/>
</dbReference>
<dbReference type="GeneID" id="100369679"/>
<dbReference type="Gene3D" id="2.60.120.680">
    <property type="entry name" value="GOLD domain"/>
    <property type="match status" value="1"/>
</dbReference>
<keyword evidence="5" id="KW-1185">Reference proteome</keyword>
<evidence type="ECO:0000313" key="5">
    <source>
        <dbReference type="Proteomes" id="UP000694865"/>
    </source>
</evidence>
<feature type="domain" description="CRAL-TRIO" evidence="2">
    <location>
        <begin position="322"/>
        <end position="498"/>
    </location>
</feature>